<name>C8S5Q5_9RHOB</name>
<dbReference type="GO" id="GO:1902201">
    <property type="term" value="P:negative regulation of bacterial-type flagellum-dependent cell motility"/>
    <property type="evidence" value="ECO:0007669"/>
    <property type="project" value="TreeGrafter"/>
</dbReference>
<dbReference type="Gene3D" id="3.30.70.270">
    <property type="match status" value="1"/>
</dbReference>
<dbReference type="eggNOG" id="COG3706">
    <property type="taxonomic scope" value="Bacteria"/>
</dbReference>
<dbReference type="eggNOG" id="COG2203">
    <property type="taxonomic scope" value="Bacteria"/>
</dbReference>
<feature type="transmembrane region" description="Helical" evidence="3">
    <location>
        <begin position="151"/>
        <end position="169"/>
    </location>
</feature>
<dbReference type="PANTHER" id="PTHR45138:SF9">
    <property type="entry name" value="DIGUANYLATE CYCLASE DGCM-RELATED"/>
    <property type="match status" value="1"/>
</dbReference>
<reference evidence="5 6" key="1">
    <citation type="submission" date="2009-08" db="EMBL/GenBank/DDBJ databases">
        <title>The draft genome of Rhodobacter sp. SW2.</title>
        <authorList>
            <consortium name="US DOE Joint Genome Institute (JGI-PGF)"/>
            <person name="Lucas S."/>
            <person name="Copeland A."/>
            <person name="Lapidus A."/>
            <person name="Glavina del Rio T."/>
            <person name="Tice H."/>
            <person name="Bruce D."/>
            <person name="Goodwin L."/>
            <person name="Pitluck S."/>
            <person name="Larimer F."/>
            <person name="Land M.L."/>
            <person name="Hauser L."/>
            <person name="Emerson D."/>
        </authorList>
    </citation>
    <scope>NUCLEOTIDE SEQUENCE [LARGE SCALE GENOMIC DNA]</scope>
    <source>
        <strain evidence="5 6">SW2</strain>
    </source>
</reference>
<evidence type="ECO:0000256" key="2">
    <source>
        <dbReference type="ARBA" id="ARBA00034247"/>
    </source>
</evidence>
<evidence type="ECO:0000259" key="4">
    <source>
        <dbReference type="PROSITE" id="PS50887"/>
    </source>
</evidence>
<dbReference type="InterPro" id="IPR000160">
    <property type="entry name" value="GGDEF_dom"/>
</dbReference>
<dbReference type="GO" id="GO:0052621">
    <property type="term" value="F:diguanylate cyclase activity"/>
    <property type="evidence" value="ECO:0007669"/>
    <property type="project" value="UniProtKB-EC"/>
</dbReference>
<dbReference type="FunFam" id="3.30.70.270:FF:000001">
    <property type="entry name" value="Diguanylate cyclase domain protein"/>
    <property type="match status" value="1"/>
</dbReference>
<dbReference type="SUPFAM" id="SSF55781">
    <property type="entry name" value="GAF domain-like"/>
    <property type="match status" value="1"/>
</dbReference>
<dbReference type="SUPFAM" id="SSF55073">
    <property type="entry name" value="Nucleotide cyclase"/>
    <property type="match status" value="1"/>
</dbReference>
<comment type="catalytic activity">
    <reaction evidence="2">
        <text>2 GTP = 3',3'-c-di-GMP + 2 diphosphate</text>
        <dbReference type="Rhea" id="RHEA:24898"/>
        <dbReference type="ChEBI" id="CHEBI:33019"/>
        <dbReference type="ChEBI" id="CHEBI:37565"/>
        <dbReference type="ChEBI" id="CHEBI:58805"/>
        <dbReference type="EC" id="2.7.7.65"/>
    </reaction>
</comment>
<dbReference type="Pfam" id="PF00990">
    <property type="entry name" value="GGDEF"/>
    <property type="match status" value="1"/>
</dbReference>
<dbReference type="NCBIfam" id="TIGR00254">
    <property type="entry name" value="GGDEF"/>
    <property type="match status" value="1"/>
</dbReference>
<dbReference type="GO" id="GO:0005886">
    <property type="term" value="C:plasma membrane"/>
    <property type="evidence" value="ECO:0007669"/>
    <property type="project" value="TreeGrafter"/>
</dbReference>
<dbReference type="Proteomes" id="UP000010121">
    <property type="component" value="Unassembled WGS sequence"/>
</dbReference>
<dbReference type="EMBL" id="ACYY01000042">
    <property type="protein sequence ID" value="EEW23687.1"/>
    <property type="molecule type" value="Genomic_DNA"/>
</dbReference>
<dbReference type="RefSeq" id="WP_008033216.1">
    <property type="nucleotide sequence ID" value="NZ_ACYY01000042.1"/>
</dbReference>
<dbReference type="CDD" id="cd01949">
    <property type="entry name" value="GGDEF"/>
    <property type="match status" value="1"/>
</dbReference>
<evidence type="ECO:0000313" key="5">
    <source>
        <dbReference type="EMBL" id="EEW23687.1"/>
    </source>
</evidence>
<dbReference type="InterPro" id="IPR043128">
    <property type="entry name" value="Rev_trsase/Diguanyl_cyclase"/>
</dbReference>
<evidence type="ECO:0000256" key="1">
    <source>
        <dbReference type="ARBA" id="ARBA00012528"/>
    </source>
</evidence>
<evidence type="ECO:0000313" key="6">
    <source>
        <dbReference type="Proteomes" id="UP000010121"/>
    </source>
</evidence>
<feature type="domain" description="GGDEF" evidence="4">
    <location>
        <begin position="389"/>
        <end position="523"/>
    </location>
</feature>
<keyword evidence="3" id="KW-0472">Membrane</keyword>
<dbReference type="AlphaFoldDB" id="C8S5Q5"/>
<keyword evidence="3" id="KW-1133">Transmembrane helix</keyword>
<dbReference type="GO" id="GO:0043709">
    <property type="term" value="P:cell adhesion involved in single-species biofilm formation"/>
    <property type="evidence" value="ECO:0007669"/>
    <property type="project" value="TreeGrafter"/>
</dbReference>
<comment type="caution">
    <text evidence="5">The sequence shown here is derived from an EMBL/GenBank/DDBJ whole genome shotgun (WGS) entry which is preliminary data.</text>
</comment>
<sequence length="551" mass="60711">MESQNYVHRLVSGFQNGATSFIDGQITDDDVRMLLTITNSEKIYRLHLIDGNGRVFWSNIPDGLGQINTPSDLHAALQTGQSFFERVSVSEAEVSGIPAVAHKTDDGVDRVDREVNHEILPLTLDGKIVGAIERYQDVTTINTAWIDTIRWTFAVIGGLVSVAALFGLLRIHWASKERMATLKLHAETERAFLAEQLRVGREVRLLGELNEWLQSSKSLEELYAMVTRFMGHLLPEVAGSIYVYSNARDVLDGGCSWNGGALQPQIHPDDCWGLRRGRTYVNAAGEMTFKCTHARDEAATDSICIPFLAHGETVGMMHLRLPDGLGAEAFTNQRKLAQMCAEQISLAIANVRMRDELHHQATRDVLTGLFNRRYLMDRLHRRIERQADESFAIMSIDVDHFKAFNDAYGHEAGDEVLRVLGEMLSASCNAPEIACRMGGEEFILVLPNLAKDQAVERAEALRIAVNELCVHHAGNTLPPISVSVGVALYSGIGDASLDVLRQADEALYAAKSAGRNHVVVAELTPAATKSHVGLSSNTVTLKPNRRPMAAE</sequence>
<keyword evidence="6" id="KW-1185">Reference proteome</keyword>
<dbReference type="PROSITE" id="PS50887">
    <property type="entry name" value="GGDEF"/>
    <property type="match status" value="1"/>
</dbReference>
<organism evidence="5 6">
    <name type="scientific">Rhodobacter ferrooxidans</name>
    <dbReference type="NCBI Taxonomy" id="371731"/>
    <lineage>
        <taxon>Bacteria</taxon>
        <taxon>Pseudomonadati</taxon>
        <taxon>Pseudomonadota</taxon>
        <taxon>Alphaproteobacteria</taxon>
        <taxon>Rhodobacterales</taxon>
        <taxon>Rhodobacter group</taxon>
        <taxon>Rhodobacter</taxon>
    </lineage>
</organism>
<dbReference type="EC" id="2.7.7.65" evidence="1"/>
<dbReference type="STRING" id="371731.Rsw2DRAFT_3384"/>
<keyword evidence="3" id="KW-0812">Transmembrane</keyword>
<dbReference type="PANTHER" id="PTHR45138">
    <property type="entry name" value="REGULATORY COMPONENTS OF SENSORY TRANSDUCTION SYSTEM"/>
    <property type="match status" value="1"/>
</dbReference>
<dbReference type="Gene3D" id="3.30.450.40">
    <property type="match status" value="1"/>
</dbReference>
<accession>C8S5Q5</accession>
<evidence type="ECO:0000256" key="3">
    <source>
        <dbReference type="SAM" id="Phobius"/>
    </source>
</evidence>
<protein>
    <recommendedName>
        <fullName evidence="1">diguanylate cyclase</fullName>
        <ecNumber evidence="1">2.7.7.65</ecNumber>
    </recommendedName>
</protein>
<proteinExistence type="predicted"/>
<dbReference type="InterPro" id="IPR029787">
    <property type="entry name" value="Nucleotide_cyclase"/>
</dbReference>
<dbReference type="SMART" id="SM00267">
    <property type="entry name" value="GGDEF"/>
    <property type="match status" value="1"/>
</dbReference>
<dbReference type="InterPro" id="IPR050469">
    <property type="entry name" value="Diguanylate_Cyclase"/>
</dbReference>
<gene>
    <name evidence="5" type="ORF">Rsw2DRAFT_3384</name>
</gene>
<dbReference type="InterPro" id="IPR029016">
    <property type="entry name" value="GAF-like_dom_sf"/>
</dbReference>